<reference evidence="4" key="1">
    <citation type="journal article" date="2019" name="Int. J. Syst. Evol. Microbiol.">
        <title>The Global Catalogue of Microorganisms (GCM) 10K type strain sequencing project: providing services to taxonomists for standard genome sequencing and annotation.</title>
        <authorList>
            <consortium name="The Broad Institute Genomics Platform"/>
            <consortium name="The Broad Institute Genome Sequencing Center for Infectious Disease"/>
            <person name="Wu L."/>
            <person name="Ma J."/>
        </authorList>
    </citation>
    <scope>NUCLEOTIDE SEQUENCE [LARGE SCALE GENOMIC DNA]</scope>
    <source>
        <strain evidence="4">KCTC 42224</strain>
    </source>
</reference>
<proteinExistence type="predicted"/>
<protein>
    <submittedName>
        <fullName evidence="3">AAA family ATPase</fullName>
    </submittedName>
</protein>
<dbReference type="RefSeq" id="WP_191326358.1">
    <property type="nucleotide sequence ID" value="NZ_BMZP01000048.1"/>
</dbReference>
<sequence>MRSQLIVDRMLVYQASNVLYDERFHHGVNIIHGSNGSGKSTLADFIFFGLGGDLREWKPYASRAEAVLLQITTPQGVLTTRRHVSTDAGRPMDIFFGPMDQALSAGSDLWQSYPYSRPERGYSFSQILFRAIGLPEAISDGASNLTMHQILRLIYVDQLTPIQRIFRVDRWDTWQTRQAIGELLAGIGGYELYDRQILLRETEKKYKDVSTALTNLMSVASGYGEQILVEHIETSIANASQERTRLLAAIDALGDEDDDGEATQALKSARAEALKAFRTSRRRVVDLTDAIETLGYEIEDADAFLDHLRESLRDFDDAALTFTALGRLDFEFCPSCFAVVRERAADHCQLCNEPHVHGTDDSRTLAVRLDLQMQLRESTILQEERQAELAVMTANLRVAKLELRRASTTIEVSRTGPATKREASVAELSRKVGFIDSQLEVLQKRLELGRKIRALSQQKEDLNSDVSRLRYEVEAISRSQDQRKRSTYTLISSEAKALLDHDLEEHSDFGKVEHVDFSFAEDWIAINKDKNRSGSASGMVVLKNSFTAAVMFSSIADARFCLPRWMLFDNIEDKGMVEERSWNFQRLLVSKSAETEHLHQIIFTTSKIAPELEGSDLVVGRKYTKVAPSLAIVAPSTTTTN</sequence>
<dbReference type="Pfam" id="PF13476">
    <property type="entry name" value="AAA_23"/>
    <property type="match status" value="1"/>
</dbReference>
<dbReference type="Gene3D" id="3.40.50.300">
    <property type="entry name" value="P-loop containing nucleotide triphosphate hydrolases"/>
    <property type="match status" value="1"/>
</dbReference>
<keyword evidence="4" id="KW-1185">Reference proteome</keyword>
<organism evidence="3 4">
    <name type="scientific">Novosphingobium pokkalii</name>
    <dbReference type="NCBI Taxonomy" id="1770194"/>
    <lineage>
        <taxon>Bacteria</taxon>
        <taxon>Pseudomonadati</taxon>
        <taxon>Pseudomonadota</taxon>
        <taxon>Alphaproteobacteria</taxon>
        <taxon>Sphingomonadales</taxon>
        <taxon>Sphingomonadaceae</taxon>
        <taxon>Novosphingobium</taxon>
    </lineage>
</organism>
<dbReference type="Proteomes" id="UP001595683">
    <property type="component" value="Unassembled WGS sequence"/>
</dbReference>
<gene>
    <name evidence="3" type="ORF">ACFOOT_16825</name>
</gene>
<evidence type="ECO:0000259" key="2">
    <source>
        <dbReference type="Pfam" id="PF13476"/>
    </source>
</evidence>
<feature type="coiled-coil region" evidence="1">
    <location>
        <begin position="445"/>
        <end position="472"/>
    </location>
</feature>
<dbReference type="InterPro" id="IPR027417">
    <property type="entry name" value="P-loop_NTPase"/>
</dbReference>
<comment type="caution">
    <text evidence="3">The sequence shown here is derived from an EMBL/GenBank/DDBJ whole genome shotgun (WGS) entry which is preliminary data.</text>
</comment>
<evidence type="ECO:0000313" key="4">
    <source>
        <dbReference type="Proteomes" id="UP001595683"/>
    </source>
</evidence>
<evidence type="ECO:0000256" key="1">
    <source>
        <dbReference type="SAM" id="Coils"/>
    </source>
</evidence>
<feature type="domain" description="Rad50/SbcC-type AAA" evidence="2">
    <location>
        <begin position="24"/>
        <end position="62"/>
    </location>
</feature>
<keyword evidence="1" id="KW-0175">Coiled coil</keyword>
<dbReference type="EMBL" id="JBHRYE010000033">
    <property type="protein sequence ID" value="MFC3673085.1"/>
    <property type="molecule type" value="Genomic_DNA"/>
</dbReference>
<dbReference type="InterPro" id="IPR038729">
    <property type="entry name" value="Rad50/SbcC_AAA"/>
</dbReference>
<accession>A0ABV7V6N0</accession>
<name>A0ABV7V6N0_9SPHN</name>
<evidence type="ECO:0000313" key="3">
    <source>
        <dbReference type="EMBL" id="MFC3673085.1"/>
    </source>
</evidence>
<dbReference type="SUPFAM" id="SSF52540">
    <property type="entry name" value="P-loop containing nucleoside triphosphate hydrolases"/>
    <property type="match status" value="1"/>
</dbReference>